<dbReference type="InterPro" id="IPR025509">
    <property type="entry name" value="DUF4396"/>
</dbReference>
<evidence type="ECO:0000313" key="2">
    <source>
        <dbReference type="EMBL" id="MBB5063691.1"/>
    </source>
</evidence>
<dbReference type="Pfam" id="PF14342">
    <property type="entry name" value="DUF4396"/>
    <property type="match status" value="1"/>
</dbReference>
<reference evidence="2 3" key="1">
    <citation type="submission" date="2020-08" db="EMBL/GenBank/DDBJ databases">
        <title>Genomic Encyclopedia of Type Strains, Phase IV (KMG-V): Genome sequencing to study the core and pangenomes of soil and plant-associated prokaryotes.</title>
        <authorList>
            <person name="Whitman W."/>
        </authorList>
    </citation>
    <scope>NUCLEOTIDE SEQUENCE [LARGE SCALE GENOMIC DNA]</scope>
    <source>
        <strain evidence="2 3">X5P3</strain>
    </source>
</reference>
<proteinExistence type="predicted"/>
<comment type="caution">
    <text evidence="2">The sequence shown here is derived from an EMBL/GenBank/DDBJ whole genome shotgun (WGS) entry which is preliminary data.</text>
</comment>
<protein>
    <recommendedName>
        <fullName evidence="1">DUF4396 domain-containing protein</fullName>
    </recommendedName>
</protein>
<dbReference type="EMBL" id="JACHIO010000007">
    <property type="protein sequence ID" value="MBB5063691.1"/>
    <property type="molecule type" value="Genomic_DNA"/>
</dbReference>
<name>A0A7W8E9H2_9BACT</name>
<evidence type="ECO:0000313" key="3">
    <source>
        <dbReference type="Proteomes" id="UP000584867"/>
    </source>
</evidence>
<evidence type="ECO:0000259" key="1">
    <source>
        <dbReference type="Pfam" id="PF14342"/>
    </source>
</evidence>
<dbReference type="Proteomes" id="UP000584867">
    <property type="component" value="Unassembled WGS sequence"/>
</dbReference>
<sequence>MMQIAMIVGYATVYPMNWWLIKSGFKEAMSDASGLSRNNPYAIPCLLTNQLVERLDSVES</sequence>
<gene>
    <name evidence="2" type="ORF">HDF15_002036</name>
</gene>
<organism evidence="2 3">
    <name type="scientific">Granulicella mallensis</name>
    <dbReference type="NCBI Taxonomy" id="940614"/>
    <lineage>
        <taxon>Bacteria</taxon>
        <taxon>Pseudomonadati</taxon>
        <taxon>Acidobacteriota</taxon>
        <taxon>Terriglobia</taxon>
        <taxon>Terriglobales</taxon>
        <taxon>Acidobacteriaceae</taxon>
        <taxon>Granulicella</taxon>
    </lineage>
</organism>
<dbReference type="AlphaFoldDB" id="A0A7W8E9H2"/>
<accession>A0A7W8E9H2</accession>
<feature type="domain" description="DUF4396" evidence="1">
    <location>
        <begin position="1"/>
        <end position="26"/>
    </location>
</feature>